<proteinExistence type="inferred from homology"/>
<keyword evidence="5" id="KW-1133">Transmembrane helix</keyword>
<dbReference type="InterPro" id="IPR027417">
    <property type="entry name" value="P-loop_NTPase"/>
</dbReference>
<evidence type="ECO:0000256" key="5">
    <source>
        <dbReference type="ARBA" id="ARBA00022989"/>
    </source>
</evidence>
<evidence type="ECO:0000313" key="8">
    <source>
        <dbReference type="EMBL" id="QND60132.1"/>
    </source>
</evidence>
<sequence length="572" mass="64265">MGDFKFDPLGDLSRDISNGMKWGQYGLKIGRHIRARSARKQVEQLYGPEVADQVEAAIRSGRDPGPIVDAARRDLEARQERERQLENPPPLYGSGRWATSQDLRTIPNGKLFLAGRSAFDNPSSILLGAYPDDDGGPEPQFVHWDDDGHLLTIAPTRSGKAVTSIVPNLLRYRGSCVVIDPKGEHFEKTSAWRKSIGHEVYRIAPFDHGSGWVRHRYNPLVQVRTEADALSLAKQMFPRDPKSAEFFSDDASGFLTAAIMYVKHNAPPHRRTLATVCQLASQKGQDLLNVAKKLKEFPLSAKAGEAILEKTRDRGLQTLEATLESKLALWRDSDIQRSLSGTDFSFEDLKDRPVTVYIDVPFGKMEPFSPWLRILLKSALDAMESNRRIPDIPVLFILDEFLNLGPFPEFRAAIRTHASAGVRLWFFLQDVMSLQEQYPGDSWQPFLTCSVKQFYGIDDPITGELIGKYLGHETLAYLSRSSGHNGSSHLGRWYGDASVNTGTSGNETVQFLGRPLMTPDEIMELLSGWQRNGWRWGINYARGARPFKTRLVSYTESETCRKRIGTMAEPQP</sequence>
<accession>A0A7G6T050</accession>
<comment type="subcellular location">
    <subcellularLocation>
        <location evidence="1">Cell membrane</location>
        <topology evidence="1">Multi-pass membrane protein</topology>
    </subcellularLocation>
</comment>
<feature type="compositionally biased region" description="Basic and acidic residues" evidence="7">
    <location>
        <begin position="76"/>
        <end position="85"/>
    </location>
</feature>
<keyword evidence="6" id="KW-0472">Membrane</keyword>
<evidence type="ECO:0000256" key="1">
    <source>
        <dbReference type="ARBA" id="ARBA00004651"/>
    </source>
</evidence>
<dbReference type="PANTHER" id="PTHR37937">
    <property type="entry name" value="CONJUGATIVE TRANSFER: DNA TRANSPORT"/>
    <property type="match status" value="1"/>
</dbReference>
<dbReference type="PANTHER" id="PTHR37937:SF1">
    <property type="entry name" value="CONJUGATIVE TRANSFER: DNA TRANSPORT"/>
    <property type="match status" value="1"/>
</dbReference>
<dbReference type="RefSeq" id="WP_183458890.1">
    <property type="nucleotide sequence ID" value="NZ_CP050296.1"/>
</dbReference>
<keyword evidence="4" id="KW-0812">Transmembrane</keyword>
<keyword evidence="3" id="KW-1003">Cell membrane</keyword>
<dbReference type="InterPro" id="IPR051539">
    <property type="entry name" value="T4SS-coupling_protein"/>
</dbReference>
<dbReference type="Pfam" id="PF02534">
    <property type="entry name" value="T4SS-DNA_transf"/>
    <property type="match status" value="1"/>
</dbReference>
<evidence type="ECO:0000256" key="6">
    <source>
        <dbReference type="ARBA" id="ARBA00023136"/>
    </source>
</evidence>
<evidence type="ECO:0000256" key="4">
    <source>
        <dbReference type="ARBA" id="ARBA00022692"/>
    </source>
</evidence>
<dbReference type="Gene3D" id="3.40.50.300">
    <property type="entry name" value="P-loop containing nucleotide triphosphate hydrolases"/>
    <property type="match status" value="1"/>
</dbReference>
<evidence type="ECO:0000256" key="2">
    <source>
        <dbReference type="ARBA" id="ARBA00008806"/>
    </source>
</evidence>
<name>A0A7G6T050_9HYPH</name>
<dbReference type="Proteomes" id="UP000515465">
    <property type="component" value="Chromosome"/>
</dbReference>
<gene>
    <name evidence="8" type="ORF">HB778_28995</name>
</gene>
<dbReference type="GO" id="GO:0005886">
    <property type="term" value="C:plasma membrane"/>
    <property type="evidence" value="ECO:0007669"/>
    <property type="project" value="UniProtKB-SubCell"/>
</dbReference>
<feature type="region of interest" description="Disordered" evidence="7">
    <location>
        <begin position="76"/>
        <end position="96"/>
    </location>
</feature>
<dbReference type="CDD" id="cd01127">
    <property type="entry name" value="TrwB_TraG_TraD_VirD4"/>
    <property type="match status" value="1"/>
</dbReference>
<dbReference type="AlphaFoldDB" id="A0A7G6T050"/>
<dbReference type="SUPFAM" id="SSF52540">
    <property type="entry name" value="P-loop containing nucleoside triphosphate hydrolases"/>
    <property type="match status" value="1"/>
</dbReference>
<dbReference type="EMBL" id="CP050296">
    <property type="protein sequence ID" value="QND60132.1"/>
    <property type="molecule type" value="Genomic_DNA"/>
</dbReference>
<reference evidence="9" key="1">
    <citation type="journal article" date="2020" name="Mol. Plant Microbe">
        <title>Rhizobial microsymbionts of the narrowly endemic Oxytropis species growing in Kamchatka are characterized by significant genetic diversity and possess a set of genes that are associated with T3SS and T6SS secretion systems and can affect the development of symbiosis.</title>
        <authorList>
            <person name="Safronova V."/>
            <person name="Guro P."/>
            <person name="Sazanova A."/>
            <person name="Kuznetsova I."/>
            <person name="Belimov A."/>
            <person name="Yakubov V."/>
            <person name="Chirak E."/>
            <person name="Afonin A."/>
            <person name="Gogolev Y."/>
            <person name="Andronov E."/>
            <person name="Tikhonovich I."/>
        </authorList>
    </citation>
    <scope>NUCLEOTIDE SEQUENCE [LARGE SCALE GENOMIC DNA]</scope>
    <source>
        <strain evidence="9">583</strain>
    </source>
</reference>
<evidence type="ECO:0000313" key="9">
    <source>
        <dbReference type="Proteomes" id="UP000515465"/>
    </source>
</evidence>
<dbReference type="InterPro" id="IPR003688">
    <property type="entry name" value="TraG/VirD4"/>
</dbReference>
<evidence type="ECO:0000256" key="3">
    <source>
        <dbReference type="ARBA" id="ARBA00022475"/>
    </source>
</evidence>
<comment type="similarity">
    <text evidence="2">Belongs to the VirD4/TraG family.</text>
</comment>
<organism evidence="8 9">
    <name type="scientific">Mesorhizobium huakuii</name>
    <dbReference type="NCBI Taxonomy" id="28104"/>
    <lineage>
        <taxon>Bacteria</taxon>
        <taxon>Pseudomonadati</taxon>
        <taxon>Pseudomonadota</taxon>
        <taxon>Alphaproteobacteria</taxon>
        <taxon>Hyphomicrobiales</taxon>
        <taxon>Phyllobacteriaceae</taxon>
        <taxon>Mesorhizobium</taxon>
    </lineage>
</organism>
<evidence type="ECO:0000256" key="7">
    <source>
        <dbReference type="SAM" id="MobiDB-lite"/>
    </source>
</evidence>
<protein>
    <submittedName>
        <fullName evidence="8">Type IV secretory system conjugative DNA transfer family protein</fullName>
    </submittedName>
</protein>